<name>A0A2H1WHV9_SPOFR</name>
<accession>A0A2H1WHV9</accession>
<protein>
    <submittedName>
        <fullName evidence="1">SFRICE_017822</fullName>
    </submittedName>
</protein>
<dbReference type="AlphaFoldDB" id="A0A2H1WHV9"/>
<sequence>MWVYIGIMCHNVHLCLPHRRLRRDVIKKNKQLFYAEIEPLHGTHRANLAVQGFPICMDRLKYPEASISLTKEIDLLRYCSYSMVFKESDNTQREEYHPITSSALGEASGSVRLLQTKNHPVPTPAFRAGAPVFFSFKKKKNPLIVKNYCPRLWTTLLGGKNKHFTKKEMKISKFDDKIPIICTH</sequence>
<evidence type="ECO:0000313" key="1">
    <source>
        <dbReference type="EMBL" id="SOQ52617.1"/>
    </source>
</evidence>
<dbReference type="EMBL" id="ODYU01008748">
    <property type="protein sequence ID" value="SOQ52617.1"/>
    <property type="molecule type" value="Genomic_DNA"/>
</dbReference>
<organism evidence="1">
    <name type="scientific">Spodoptera frugiperda</name>
    <name type="common">Fall armyworm</name>
    <dbReference type="NCBI Taxonomy" id="7108"/>
    <lineage>
        <taxon>Eukaryota</taxon>
        <taxon>Metazoa</taxon>
        <taxon>Ecdysozoa</taxon>
        <taxon>Arthropoda</taxon>
        <taxon>Hexapoda</taxon>
        <taxon>Insecta</taxon>
        <taxon>Pterygota</taxon>
        <taxon>Neoptera</taxon>
        <taxon>Endopterygota</taxon>
        <taxon>Lepidoptera</taxon>
        <taxon>Glossata</taxon>
        <taxon>Ditrysia</taxon>
        <taxon>Noctuoidea</taxon>
        <taxon>Noctuidae</taxon>
        <taxon>Amphipyrinae</taxon>
        <taxon>Spodoptera</taxon>
    </lineage>
</organism>
<proteinExistence type="predicted"/>
<gene>
    <name evidence="1" type="ORF">SFRICE_017822</name>
</gene>
<reference evidence="1" key="1">
    <citation type="submission" date="2016-07" db="EMBL/GenBank/DDBJ databases">
        <authorList>
            <person name="Bretaudeau A."/>
        </authorList>
    </citation>
    <scope>NUCLEOTIDE SEQUENCE</scope>
    <source>
        <strain evidence="1">Rice</strain>
        <tissue evidence="1">Whole body</tissue>
    </source>
</reference>